<feature type="compositionally biased region" description="Basic and acidic residues" evidence="1">
    <location>
        <begin position="131"/>
        <end position="146"/>
    </location>
</feature>
<evidence type="ECO:0000313" key="2">
    <source>
        <dbReference type="EMBL" id="KAK7282472.1"/>
    </source>
</evidence>
<reference evidence="2 3" key="1">
    <citation type="submission" date="2024-01" db="EMBL/GenBank/DDBJ databases">
        <title>The genomes of 5 underutilized Papilionoideae crops provide insights into root nodulation and disease resistanc.</title>
        <authorList>
            <person name="Yuan L."/>
        </authorList>
    </citation>
    <scope>NUCLEOTIDE SEQUENCE [LARGE SCALE GENOMIC DNA]</scope>
    <source>
        <strain evidence="2">ZHUSHIDOU_FW_LH</strain>
        <tissue evidence="2">Leaf</tissue>
    </source>
</reference>
<evidence type="ECO:0008006" key="4">
    <source>
        <dbReference type="Google" id="ProtNLM"/>
    </source>
</evidence>
<protein>
    <recommendedName>
        <fullName evidence="4">DNA-binding protein BIN4</fullName>
    </recommendedName>
</protein>
<dbReference type="GO" id="GO:0003690">
    <property type="term" value="F:double-stranded DNA binding"/>
    <property type="evidence" value="ECO:0007669"/>
    <property type="project" value="InterPro"/>
</dbReference>
<evidence type="ECO:0000313" key="3">
    <source>
        <dbReference type="Proteomes" id="UP001372338"/>
    </source>
</evidence>
<dbReference type="GO" id="GO:0042023">
    <property type="term" value="P:DNA endoreduplication"/>
    <property type="evidence" value="ECO:0007669"/>
    <property type="project" value="InterPro"/>
</dbReference>
<dbReference type="AlphaFoldDB" id="A0AAN9ILY7"/>
<dbReference type="Proteomes" id="UP001372338">
    <property type="component" value="Unassembled WGS sequence"/>
</dbReference>
<accession>A0AAN9ILY7</accession>
<feature type="region of interest" description="Disordered" evidence="1">
    <location>
        <begin position="342"/>
        <end position="416"/>
    </location>
</feature>
<feature type="region of interest" description="Disordered" evidence="1">
    <location>
        <begin position="1"/>
        <end position="110"/>
    </location>
</feature>
<organism evidence="2 3">
    <name type="scientific">Crotalaria pallida</name>
    <name type="common">Smooth rattlebox</name>
    <name type="synonym">Crotalaria striata</name>
    <dbReference type="NCBI Taxonomy" id="3830"/>
    <lineage>
        <taxon>Eukaryota</taxon>
        <taxon>Viridiplantae</taxon>
        <taxon>Streptophyta</taxon>
        <taxon>Embryophyta</taxon>
        <taxon>Tracheophyta</taxon>
        <taxon>Spermatophyta</taxon>
        <taxon>Magnoliopsida</taxon>
        <taxon>eudicotyledons</taxon>
        <taxon>Gunneridae</taxon>
        <taxon>Pentapetalae</taxon>
        <taxon>rosids</taxon>
        <taxon>fabids</taxon>
        <taxon>Fabales</taxon>
        <taxon>Fabaceae</taxon>
        <taxon>Papilionoideae</taxon>
        <taxon>50 kb inversion clade</taxon>
        <taxon>genistoids sensu lato</taxon>
        <taxon>core genistoids</taxon>
        <taxon>Crotalarieae</taxon>
        <taxon>Crotalaria</taxon>
    </lineage>
</organism>
<dbReference type="GO" id="GO:0051276">
    <property type="term" value="P:chromosome organization"/>
    <property type="evidence" value="ECO:0007669"/>
    <property type="project" value="TreeGrafter"/>
</dbReference>
<sequence>MSDSRESSPEWMRSFQAPASPLTLSSDSGSLHDDNLLFDNQTDDEGSSPNSLEVPEVSKNKSTDLGGRKTVKGESLKTKDRTPPKRKKPDKQKAKEGNREEKKIMDDSNIDKHVKFNESIHSVWALSSDSESCHDSSPKREDHIDQVETSQNQIPQFLDNGQCGDGSVLGNEGKSPSKKASKEKSSKKQIDDKSHKPVEGKKTKGSAKGKGSGEDMEIEEEETNEKLVEPNVSSSRLPLMLSEKVQRTKALIECEGDSIDLSGDMGSVGRIIVSDSPSGDQEMYLDLKGTIYKTSIVPCRTFCVVSFGQSEAKIEAIMNDFIQLKPQSNVYEAETMVEGTLDGFSFDSDEEGGKMQKATHQTDQNENAEEQPNGKSKGKASKTGAEKKRGRSTAGKPQSKTAKKKPVAAKKAKTKK</sequence>
<feature type="region of interest" description="Disordered" evidence="1">
    <location>
        <begin position="126"/>
        <end position="231"/>
    </location>
</feature>
<gene>
    <name evidence="2" type="ORF">RIF29_11281</name>
</gene>
<evidence type="ECO:0000256" key="1">
    <source>
        <dbReference type="SAM" id="MobiDB-lite"/>
    </source>
</evidence>
<dbReference type="PANTHER" id="PTHR34810">
    <property type="entry name" value="DNA-BINDING PROTEIN BIN4"/>
    <property type="match status" value="1"/>
</dbReference>
<feature type="compositionally biased region" description="Acidic residues" evidence="1">
    <location>
        <begin position="214"/>
        <end position="223"/>
    </location>
</feature>
<dbReference type="GO" id="GO:0009330">
    <property type="term" value="C:DNA topoisomerase type II (double strand cut, ATP-hydrolyzing) complex"/>
    <property type="evidence" value="ECO:0007669"/>
    <property type="project" value="InterPro"/>
</dbReference>
<keyword evidence="3" id="KW-1185">Reference proteome</keyword>
<feature type="compositionally biased region" description="Basic and acidic residues" evidence="1">
    <location>
        <begin position="180"/>
        <end position="202"/>
    </location>
</feature>
<feature type="compositionally biased region" description="Basic and acidic residues" evidence="1">
    <location>
        <begin position="91"/>
        <end position="110"/>
    </location>
</feature>
<dbReference type="EMBL" id="JAYWIO010000002">
    <property type="protein sequence ID" value="KAK7282472.1"/>
    <property type="molecule type" value="Genomic_DNA"/>
</dbReference>
<proteinExistence type="predicted"/>
<dbReference type="InterPro" id="IPR033246">
    <property type="entry name" value="BIN4"/>
</dbReference>
<comment type="caution">
    <text evidence="2">The sequence shown here is derived from an EMBL/GenBank/DDBJ whole genome shotgun (WGS) entry which is preliminary data.</text>
</comment>
<dbReference type="PANTHER" id="PTHR34810:SF1">
    <property type="entry name" value="DNA-BINDING PROTEIN BIN4"/>
    <property type="match status" value="1"/>
</dbReference>
<feature type="compositionally biased region" description="Basic residues" evidence="1">
    <location>
        <begin position="401"/>
        <end position="416"/>
    </location>
</feature>
<dbReference type="GO" id="GO:0005634">
    <property type="term" value="C:nucleus"/>
    <property type="evidence" value="ECO:0007669"/>
    <property type="project" value="TreeGrafter"/>
</dbReference>
<feature type="compositionally biased region" description="Basic and acidic residues" evidence="1">
    <location>
        <begin position="71"/>
        <end position="83"/>
    </location>
</feature>
<name>A0AAN9ILY7_CROPI</name>